<accession>A0A9P7EEG3</accession>
<dbReference type="GeneID" id="64629311"/>
<dbReference type="Proteomes" id="UP000807769">
    <property type="component" value="Unassembled WGS sequence"/>
</dbReference>
<organism evidence="1 2">
    <name type="scientific">Suillus subaureus</name>
    <dbReference type="NCBI Taxonomy" id="48587"/>
    <lineage>
        <taxon>Eukaryota</taxon>
        <taxon>Fungi</taxon>
        <taxon>Dikarya</taxon>
        <taxon>Basidiomycota</taxon>
        <taxon>Agaricomycotina</taxon>
        <taxon>Agaricomycetes</taxon>
        <taxon>Agaricomycetidae</taxon>
        <taxon>Boletales</taxon>
        <taxon>Suillineae</taxon>
        <taxon>Suillaceae</taxon>
        <taxon>Suillus</taxon>
    </lineage>
</organism>
<dbReference type="RefSeq" id="XP_041194970.1">
    <property type="nucleotide sequence ID" value="XM_041335294.1"/>
</dbReference>
<name>A0A9P7EEG3_9AGAM</name>
<comment type="caution">
    <text evidence="1">The sequence shown here is derived from an EMBL/GenBank/DDBJ whole genome shotgun (WGS) entry which is preliminary data.</text>
</comment>
<sequence length="70" mass="7770">MPLNALISLIPAVLGRMWIGPSLRIVTFSGVAWNISTSLICQCWIPNCTSTIVPFRISLACCSCTRWLSW</sequence>
<gene>
    <name evidence="1" type="ORF">BJ212DRAFT_1345268</name>
</gene>
<dbReference type="AlphaFoldDB" id="A0A9P7EEG3"/>
<proteinExistence type="predicted"/>
<protein>
    <submittedName>
        <fullName evidence="1">Uncharacterized protein</fullName>
    </submittedName>
</protein>
<dbReference type="EMBL" id="JABBWG010000010">
    <property type="protein sequence ID" value="KAG1819293.1"/>
    <property type="molecule type" value="Genomic_DNA"/>
</dbReference>
<evidence type="ECO:0000313" key="2">
    <source>
        <dbReference type="Proteomes" id="UP000807769"/>
    </source>
</evidence>
<reference evidence="1" key="1">
    <citation type="journal article" date="2020" name="New Phytol.">
        <title>Comparative genomics reveals dynamic genome evolution in host specialist ectomycorrhizal fungi.</title>
        <authorList>
            <person name="Lofgren L.A."/>
            <person name="Nguyen N.H."/>
            <person name="Vilgalys R."/>
            <person name="Ruytinx J."/>
            <person name="Liao H.L."/>
            <person name="Branco S."/>
            <person name="Kuo A."/>
            <person name="LaButti K."/>
            <person name="Lipzen A."/>
            <person name="Andreopoulos W."/>
            <person name="Pangilinan J."/>
            <person name="Riley R."/>
            <person name="Hundley H."/>
            <person name="Na H."/>
            <person name="Barry K."/>
            <person name="Grigoriev I.V."/>
            <person name="Stajich J.E."/>
            <person name="Kennedy P.G."/>
        </authorList>
    </citation>
    <scope>NUCLEOTIDE SEQUENCE</scope>
    <source>
        <strain evidence="1">MN1</strain>
    </source>
</reference>
<evidence type="ECO:0000313" key="1">
    <source>
        <dbReference type="EMBL" id="KAG1819293.1"/>
    </source>
</evidence>
<keyword evidence="2" id="KW-1185">Reference proteome</keyword>